<keyword evidence="7" id="KW-1185">Reference proteome</keyword>
<evidence type="ECO:0000256" key="1">
    <source>
        <dbReference type="ARBA" id="ARBA00004613"/>
    </source>
</evidence>
<evidence type="ECO:0000256" key="3">
    <source>
        <dbReference type="ARBA" id="ARBA00022729"/>
    </source>
</evidence>
<proteinExistence type="predicted"/>
<dbReference type="GO" id="GO:0005576">
    <property type="term" value="C:extracellular region"/>
    <property type="evidence" value="ECO:0007669"/>
    <property type="project" value="UniProtKB-SubCell"/>
</dbReference>
<gene>
    <name evidence="6" type="ORF">BaRGS_00038755</name>
</gene>
<dbReference type="SUPFAM" id="SSF49842">
    <property type="entry name" value="TNF-like"/>
    <property type="match status" value="1"/>
</dbReference>
<dbReference type="PROSITE" id="PS50871">
    <property type="entry name" value="C1Q"/>
    <property type="match status" value="1"/>
</dbReference>
<dbReference type="PRINTS" id="PR00007">
    <property type="entry name" value="COMPLEMNTC1Q"/>
</dbReference>
<organism evidence="6 7">
    <name type="scientific">Batillaria attramentaria</name>
    <dbReference type="NCBI Taxonomy" id="370345"/>
    <lineage>
        <taxon>Eukaryota</taxon>
        <taxon>Metazoa</taxon>
        <taxon>Spiralia</taxon>
        <taxon>Lophotrochozoa</taxon>
        <taxon>Mollusca</taxon>
        <taxon>Gastropoda</taxon>
        <taxon>Caenogastropoda</taxon>
        <taxon>Sorbeoconcha</taxon>
        <taxon>Cerithioidea</taxon>
        <taxon>Batillariidae</taxon>
        <taxon>Batillaria</taxon>
    </lineage>
</organism>
<evidence type="ECO:0000256" key="4">
    <source>
        <dbReference type="SAM" id="SignalP"/>
    </source>
</evidence>
<evidence type="ECO:0000256" key="2">
    <source>
        <dbReference type="ARBA" id="ARBA00022525"/>
    </source>
</evidence>
<keyword evidence="3 4" id="KW-0732">Signal</keyword>
<feature type="signal peptide" evidence="4">
    <location>
        <begin position="1"/>
        <end position="21"/>
    </location>
</feature>
<accession>A0ABD0J5W8</accession>
<dbReference type="SMART" id="SM00110">
    <property type="entry name" value="C1Q"/>
    <property type="match status" value="1"/>
</dbReference>
<dbReference type="Proteomes" id="UP001519460">
    <property type="component" value="Unassembled WGS sequence"/>
</dbReference>
<dbReference type="InterPro" id="IPR050822">
    <property type="entry name" value="Cerebellin_Synaptic_Org"/>
</dbReference>
<evidence type="ECO:0000313" key="7">
    <source>
        <dbReference type="Proteomes" id="UP001519460"/>
    </source>
</evidence>
<dbReference type="EMBL" id="JACVVK020000641">
    <property type="protein sequence ID" value="KAK7461196.1"/>
    <property type="molecule type" value="Genomic_DNA"/>
</dbReference>
<protein>
    <recommendedName>
        <fullName evidence="5">C1q domain-containing protein</fullName>
    </recommendedName>
</protein>
<feature type="domain" description="C1q" evidence="5">
    <location>
        <begin position="73"/>
        <end position="209"/>
    </location>
</feature>
<comment type="subcellular location">
    <subcellularLocation>
        <location evidence="1">Secreted</location>
    </subcellularLocation>
</comment>
<evidence type="ECO:0000313" key="6">
    <source>
        <dbReference type="EMBL" id="KAK7461196.1"/>
    </source>
</evidence>
<keyword evidence="2" id="KW-0964">Secreted</keyword>
<name>A0ABD0J5W8_9CAEN</name>
<dbReference type="InterPro" id="IPR008983">
    <property type="entry name" value="Tumour_necrosis_fac-like_dom"/>
</dbReference>
<sequence length="209" mass="22729">MSRLALLALSLLMVSMESAWSHEALSMEQLTEELQQLNSKVATLEKRTTLSDEIKNLGDKLTASIEKLGGGGGQSSAVAFSARFAGDNHDNGIALGHQSVLRFDHVITNIGSGYNPRTGIFTAPVAGVYVFFLSFMSVYNQGDVMLVIDKHGEELDTAFANAKTKYDQGSTEVTTHLTVGEKLWVRQQLGTAVRGGTWTIFTGYLIHED</sequence>
<dbReference type="PANTHER" id="PTHR22923">
    <property type="entry name" value="CEREBELLIN-RELATED"/>
    <property type="match status" value="1"/>
</dbReference>
<feature type="chain" id="PRO_5044847361" description="C1q domain-containing protein" evidence="4">
    <location>
        <begin position="22"/>
        <end position="209"/>
    </location>
</feature>
<comment type="caution">
    <text evidence="6">The sequence shown here is derived from an EMBL/GenBank/DDBJ whole genome shotgun (WGS) entry which is preliminary data.</text>
</comment>
<dbReference type="InterPro" id="IPR001073">
    <property type="entry name" value="C1q_dom"/>
</dbReference>
<dbReference type="Gene3D" id="2.60.120.40">
    <property type="match status" value="1"/>
</dbReference>
<reference evidence="6 7" key="1">
    <citation type="journal article" date="2023" name="Sci. Data">
        <title>Genome assembly of the Korean intertidal mud-creeper Batillaria attramentaria.</title>
        <authorList>
            <person name="Patra A.K."/>
            <person name="Ho P.T."/>
            <person name="Jun S."/>
            <person name="Lee S.J."/>
            <person name="Kim Y."/>
            <person name="Won Y.J."/>
        </authorList>
    </citation>
    <scope>NUCLEOTIDE SEQUENCE [LARGE SCALE GENOMIC DNA]</scope>
    <source>
        <strain evidence="6">Wonlab-2016</strain>
    </source>
</reference>
<dbReference type="Pfam" id="PF00386">
    <property type="entry name" value="C1q"/>
    <property type="match status" value="1"/>
</dbReference>
<dbReference type="AlphaFoldDB" id="A0ABD0J5W8"/>
<dbReference type="PANTHER" id="PTHR22923:SF116">
    <property type="entry name" value="C1Q DOMAIN-CONTAINING PROTEIN"/>
    <property type="match status" value="1"/>
</dbReference>
<evidence type="ECO:0000259" key="5">
    <source>
        <dbReference type="PROSITE" id="PS50871"/>
    </source>
</evidence>